<dbReference type="PANTHER" id="PTHR43425:SF2">
    <property type="entry name" value="OXYGEN-INSENSITIVE NADPH NITROREDUCTASE"/>
    <property type="match status" value="1"/>
</dbReference>
<dbReference type="RefSeq" id="WP_244912723.1">
    <property type="nucleotide sequence ID" value="NZ_NFEZ01000003.1"/>
</dbReference>
<comment type="similarity">
    <text evidence="1 5">Belongs to the flavin oxidoreductase frp family.</text>
</comment>
<evidence type="ECO:0000256" key="3">
    <source>
        <dbReference type="ARBA" id="ARBA00022643"/>
    </source>
</evidence>
<keyword evidence="3 5" id="KW-0288">FMN</keyword>
<evidence type="ECO:0000256" key="1">
    <source>
        <dbReference type="ARBA" id="ARBA00008366"/>
    </source>
</evidence>
<dbReference type="Proteomes" id="UP000234789">
    <property type="component" value="Unassembled WGS sequence"/>
</dbReference>
<dbReference type="Pfam" id="PF00881">
    <property type="entry name" value="Nitroreductase"/>
    <property type="match status" value="1"/>
</dbReference>
<gene>
    <name evidence="7" type="ORF">B8V81_1059</name>
</gene>
<dbReference type="PANTHER" id="PTHR43425">
    <property type="entry name" value="OXYGEN-INSENSITIVE NADPH NITROREDUCTASE"/>
    <property type="match status" value="1"/>
</dbReference>
<reference evidence="7 8" key="1">
    <citation type="submission" date="2017-05" db="EMBL/GenBank/DDBJ databases">
        <title>Functional genome analysis of Paenibacillus pasadenensis strain R16: insights on endophytic life style and antifungal activity.</title>
        <authorList>
            <person name="Passera A."/>
            <person name="Marcolungo L."/>
            <person name="Casati P."/>
            <person name="Brasca M."/>
            <person name="Quaglino F."/>
            <person name="Delledonne M."/>
        </authorList>
    </citation>
    <scope>NUCLEOTIDE SEQUENCE [LARGE SCALE GENOMIC DNA]</scope>
    <source>
        <strain evidence="7 8">R16</strain>
    </source>
</reference>
<dbReference type="SUPFAM" id="SSF55469">
    <property type="entry name" value="FMN-dependent nitroreductase-like"/>
    <property type="match status" value="1"/>
</dbReference>
<feature type="domain" description="Nitroreductase" evidence="6">
    <location>
        <begin position="22"/>
        <end position="174"/>
    </location>
</feature>
<dbReference type="InterPro" id="IPR016446">
    <property type="entry name" value="Flavin_OxRdtase_Frp"/>
</dbReference>
<dbReference type="NCBIfam" id="NF008033">
    <property type="entry name" value="PRK10765.1"/>
    <property type="match status" value="1"/>
</dbReference>
<proteinExistence type="inferred from homology"/>
<accession>A0A2N5N942</accession>
<name>A0A2N5N942_9BACL</name>
<evidence type="ECO:0000256" key="2">
    <source>
        <dbReference type="ARBA" id="ARBA00022630"/>
    </source>
</evidence>
<keyword evidence="2 5" id="KW-0285">Flavoprotein</keyword>
<dbReference type="CDD" id="cd02146">
    <property type="entry name" value="NfsA-like"/>
    <property type="match status" value="1"/>
</dbReference>
<evidence type="ECO:0000313" key="7">
    <source>
        <dbReference type="EMBL" id="PLT46835.1"/>
    </source>
</evidence>
<evidence type="ECO:0000259" key="6">
    <source>
        <dbReference type="Pfam" id="PF00881"/>
    </source>
</evidence>
<dbReference type="PIRSF" id="PIRSF005426">
    <property type="entry name" value="Frp"/>
    <property type="match status" value="1"/>
</dbReference>
<dbReference type="EMBL" id="NFEZ01000003">
    <property type="protein sequence ID" value="PLT46835.1"/>
    <property type="molecule type" value="Genomic_DNA"/>
</dbReference>
<organism evidence="7 8">
    <name type="scientific">Paenibacillus pasadenensis</name>
    <dbReference type="NCBI Taxonomy" id="217090"/>
    <lineage>
        <taxon>Bacteria</taxon>
        <taxon>Bacillati</taxon>
        <taxon>Bacillota</taxon>
        <taxon>Bacilli</taxon>
        <taxon>Bacillales</taxon>
        <taxon>Paenibacillaceae</taxon>
        <taxon>Paenibacillus</taxon>
    </lineage>
</organism>
<evidence type="ECO:0000313" key="8">
    <source>
        <dbReference type="Proteomes" id="UP000234789"/>
    </source>
</evidence>
<keyword evidence="5" id="KW-0521">NADP</keyword>
<comment type="caution">
    <text evidence="7">The sequence shown here is derived from an EMBL/GenBank/DDBJ whole genome shotgun (WGS) entry which is preliminary data.</text>
</comment>
<sequence>MNESKKERPDALRMEETLSLLERHRSIRRYADEPVTAEQLDRILGCAQMASSSSHMQAYSVIGITDPELRGRLAELAGGQRHVREAPTFLVWCADLSRFAEAAGMHGAQLQTSTEYFLVATVDAALAAQNAAIAAEAQGLGIVYIGGIRNDMRAVSELLELPPLVYPVFGMCIGVPAEEPDLRPRLPRSAVYAENRYPAGSRAEQLEAYDDEYRGYIRGRSGGGRDTTWTQEMSGRTAYPPRTFTGLLREKGFRLED</sequence>
<dbReference type="InterPro" id="IPR029479">
    <property type="entry name" value="Nitroreductase"/>
</dbReference>
<dbReference type="EC" id="1.-.-.-" evidence="7"/>
<dbReference type="GO" id="GO:0016491">
    <property type="term" value="F:oxidoreductase activity"/>
    <property type="evidence" value="ECO:0007669"/>
    <property type="project" value="UniProtKB-UniRule"/>
</dbReference>
<dbReference type="Gene3D" id="3.40.109.10">
    <property type="entry name" value="NADH Oxidase"/>
    <property type="match status" value="1"/>
</dbReference>
<dbReference type="AlphaFoldDB" id="A0A2N5N942"/>
<evidence type="ECO:0000256" key="5">
    <source>
        <dbReference type="PIRNR" id="PIRNR005426"/>
    </source>
</evidence>
<keyword evidence="4 5" id="KW-0560">Oxidoreductase</keyword>
<keyword evidence="8" id="KW-1185">Reference proteome</keyword>
<evidence type="ECO:0000256" key="4">
    <source>
        <dbReference type="ARBA" id="ARBA00023002"/>
    </source>
</evidence>
<dbReference type="InterPro" id="IPR000415">
    <property type="entry name" value="Nitroreductase-like"/>
</dbReference>
<protein>
    <submittedName>
        <fullName evidence="7">Oxygen-insensitive NADPH nitroreductase</fullName>
        <ecNumber evidence="7">1.-.-.-</ecNumber>
    </submittedName>
</protein>